<protein>
    <submittedName>
        <fullName evidence="8">Serine/threonine protein kinase</fullName>
    </submittedName>
</protein>
<dbReference type="CDD" id="cd14014">
    <property type="entry name" value="STKc_PknB_like"/>
    <property type="match status" value="1"/>
</dbReference>
<dbReference type="InterPro" id="IPR008271">
    <property type="entry name" value="Ser/Thr_kinase_AS"/>
</dbReference>
<keyword evidence="6" id="KW-0812">Transmembrane</keyword>
<keyword evidence="6" id="KW-1133">Transmembrane helix</keyword>
<dbReference type="AlphaFoldDB" id="A0A939PJA8"/>
<gene>
    <name evidence="8" type="ORF">J4573_42270</name>
</gene>
<proteinExistence type="predicted"/>
<feature type="compositionally biased region" description="Pro residues" evidence="5">
    <location>
        <begin position="269"/>
        <end position="285"/>
    </location>
</feature>
<accession>A0A939PJA8</accession>
<keyword evidence="3 8" id="KW-0418">Kinase</keyword>
<dbReference type="Proteomes" id="UP000669179">
    <property type="component" value="Unassembled WGS sequence"/>
</dbReference>
<dbReference type="EMBL" id="JAGEOJ010000022">
    <property type="protein sequence ID" value="MBO2453776.1"/>
    <property type="molecule type" value="Genomic_DNA"/>
</dbReference>
<sequence length="587" mass="60600">MAAPLNPADPTRLGDYEVLARLGTGGQGTVFLASRGGTKVAIKLLHAKLLTDQNARARFVRELALLQRVAGFCTAQMLEADLVGDRPYIVSEYVPGPSLRELVQSQGPRSGADLDRLAIHSVTALTAIHRAGIVHRDFKPQNVLMGPDGPRVIDFGIAKALEPGATLTSQVVGTPAYMAPEQFTGTKVGPSADLHAWAVTLLYAATGTDPFAGGGLPAVFYRITHETPPLDALPPQIAEVAAACLAKRPEARPSSEEALMWLLGQHNPPGTPPPPRDAPEPPPAPGRGVYPVGEWSGRDAPPKRQPHTWQGPGPPDPGGNPPGSGGPSAPPPQEPNAPSTWPQEQAVPPVQSGPNADVGHAQRAAPERSAPYPQGGPYAPSEWPQEQSGPPAPGGAPMQRGPYGQGGPYPQGGGYVPGEWPQEQGVPPVPVQGGGGQVGVADPYAQRAGTAQRGGPGRQGSSGGGVRRTVALVAGLILAGLLAALDIAELAILVARPSLAAGAQGELMRPAITYTVLGMVTLVGVVFGLRGSRAATWVVLVVGVLRILASAGWSVVVTPDPQFMVYAGVSAIAILLLLRGLWAGRAT</sequence>
<dbReference type="GO" id="GO:0005524">
    <property type="term" value="F:ATP binding"/>
    <property type="evidence" value="ECO:0007669"/>
    <property type="project" value="UniProtKB-KW"/>
</dbReference>
<evidence type="ECO:0000259" key="7">
    <source>
        <dbReference type="PROSITE" id="PS50011"/>
    </source>
</evidence>
<dbReference type="Pfam" id="PF00069">
    <property type="entry name" value="Pkinase"/>
    <property type="match status" value="1"/>
</dbReference>
<keyword evidence="9" id="KW-1185">Reference proteome</keyword>
<evidence type="ECO:0000256" key="6">
    <source>
        <dbReference type="SAM" id="Phobius"/>
    </source>
</evidence>
<feature type="compositionally biased region" description="Gly residues" evidence="5">
    <location>
        <begin position="403"/>
        <end position="416"/>
    </location>
</feature>
<keyword evidence="2" id="KW-0547">Nucleotide-binding</keyword>
<dbReference type="PANTHER" id="PTHR43289:SF34">
    <property type="entry name" value="SERINE_THREONINE-PROTEIN KINASE YBDM-RELATED"/>
    <property type="match status" value="1"/>
</dbReference>
<evidence type="ECO:0000256" key="4">
    <source>
        <dbReference type="ARBA" id="ARBA00022840"/>
    </source>
</evidence>
<keyword evidence="1" id="KW-0808">Transferase</keyword>
<keyword evidence="4" id="KW-0067">ATP-binding</keyword>
<evidence type="ECO:0000256" key="2">
    <source>
        <dbReference type="ARBA" id="ARBA00022741"/>
    </source>
</evidence>
<dbReference type="GO" id="GO:0004674">
    <property type="term" value="F:protein serine/threonine kinase activity"/>
    <property type="evidence" value="ECO:0007669"/>
    <property type="project" value="UniProtKB-KW"/>
</dbReference>
<evidence type="ECO:0000256" key="1">
    <source>
        <dbReference type="ARBA" id="ARBA00022679"/>
    </source>
</evidence>
<dbReference type="PROSITE" id="PS00108">
    <property type="entry name" value="PROTEIN_KINASE_ST"/>
    <property type="match status" value="1"/>
</dbReference>
<evidence type="ECO:0000256" key="3">
    <source>
        <dbReference type="ARBA" id="ARBA00022777"/>
    </source>
</evidence>
<reference evidence="8" key="1">
    <citation type="submission" date="2021-03" db="EMBL/GenBank/DDBJ databases">
        <authorList>
            <person name="Kanchanasin P."/>
            <person name="Saeng-In P."/>
            <person name="Phongsopitanun W."/>
            <person name="Yuki M."/>
            <person name="Kudo T."/>
            <person name="Ohkuma M."/>
            <person name="Tanasupawat S."/>
        </authorList>
    </citation>
    <scope>NUCLEOTIDE SEQUENCE</scope>
    <source>
        <strain evidence="8">GKU 128</strain>
    </source>
</reference>
<feature type="domain" description="Protein kinase" evidence="7">
    <location>
        <begin position="16"/>
        <end position="262"/>
    </location>
</feature>
<feature type="transmembrane region" description="Helical" evidence="6">
    <location>
        <begin position="563"/>
        <end position="582"/>
    </location>
</feature>
<feature type="transmembrane region" description="Helical" evidence="6">
    <location>
        <begin position="470"/>
        <end position="495"/>
    </location>
</feature>
<dbReference type="InterPro" id="IPR011009">
    <property type="entry name" value="Kinase-like_dom_sf"/>
</dbReference>
<evidence type="ECO:0000313" key="9">
    <source>
        <dbReference type="Proteomes" id="UP000669179"/>
    </source>
</evidence>
<feature type="transmembrane region" description="Helical" evidence="6">
    <location>
        <begin position="536"/>
        <end position="557"/>
    </location>
</feature>
<feature type="compositionally biased region" description="Low complexity" evidence="5">
    <location>
        <begin position="417"/>
        <end position="426"/>
    </location>
</feature>
<keyword evidence="6" id="KW-0472">Membrane</keyword>
<comment type="caution">
    <text evidence="8">The sequence shown here is derived from an EMBL/GenBank/DDBJ whole genome shotgun (WGS) entry which is preliminary data.</text>
</comment>
<dbReference type="Gene3D" id="3.30.200.20">
    <property type="entry name" value="Phosphorylase Kinase, domain 1"/>
    <property type="match status" value="1"/>
</dbReference>
<keyword evidence="8" id="KW-0723">Serine/threonine-protein kinase</keyword>
<feature type="transmembrane region" description="Helical" evidence="6">
    <location>
        <begin position="507"/>
        <end position="529"/>
    </location>
</feature>
<dbReference type="InterPro" id="IPR000719">
    <property type="entry name" value="Prot_kinase_dom"/>
</dbReference>
<evidence type="ECO:0000313" key="8">
    <source>
        <dbReference type="EMBL" id="MBO2453776.1"/>
    </source>
</evidence>
<dbReference type="Gene3D" id="1.10.510.10">
    <property type="entry name" value="Transferase(Phosphotransferase) domain 1"/>
    <property type="match status" value="1"/>
</dbReference>
<organism evidence="8 9">
    <name type="scientific">Actinomadura barringtoniae</name>
    <dbReference type="NCBI Taxonomy" id="1427535"/>
    <lineage>
        <taxon>Bacteria</taxon>
        <taxon>Bacillati</taxon>
        <taxon>Actinomycetota</taxon>
        <taxon>Actinomycetes</taxon>
        <taxon>Streptosporangiales</taxon>
        <taxon>Thermomonosporaceae</taxon>
        <taxon>Actinomadura</taxon>
    </lineage>
</organism>
<feature type="region of interest" description="Disordered" evidence="5">
    <location>
        <begin position="263"/>
        <end position="441"/>
    </location>
</feature>
<evidence type="ECO:0000256" key="5">
    <source>
        <dbReference type="SAM" id="MobiDB-lite"/>
    </source>
</evidence>
<dbReference type="RefSeq" id="WP_208261795.1">
    <property type="nucleotide sequence ID" value="NZ_JAGEOJ010000022.1"/>
</dbReference>
<name>A0A939PJA8_9ACTN</name>
<dbReference type="SUPFAM" id="SSF56112">
    <property type="entry name" value="Protein kinase-like (PK-like)"/>
    <property type="match status" value="1"/>
</dbReference>
<dbReference type="PROSITE" id="PS50011">
    <property type="entry name" value="PROTEIN_KINASE_DOM"/>
    <property type="match status" value="1"/>
</dbReference>
<dbReference type="PANTHER" id="PTHR43289">
    <property type="entry name" value="MITOGEN-ACTIVATED PROTEIN KINASE KINASE KINASE 20-RELATED"/>
    <property type="match status" value="1"/>
</dbReference>